<evidence type="ECO:0000313" key="2">
    <source>
        <dbReference type="Proteomes" id="UP001453229"/>
    </source>
</evidence>
<keyword evidence="2" id="KW-1185">Reference proteome</keyword>
<sequence>MSQKQWPCDEVLLERLQKALPEEIDVLVDVITNSGKGRTSLAAEYKRALVFARQNPEPGRYDDSVLSLIAFEAQAFGGHSIANVTRRILKRPTAIYDEIVGDVFKKLNGTDNEGKTSEQKEREIALALFGDEWRDLSPAECLEKSTSTRVLSGAFFIPRDISDKARGFTSKVFNSKTKTLAAAVGMRLNPAGALIGAGLAVNSVLSEAYRVTIPFVAQMGWISLRQQQDAEKPTKMVPSQSSLSTADAAAINSLELTDDNGGPLMKISLFDREPEVSGSDLSDEQISMLNPLLSNIPGLAAMAEQQRGNYVLCSLPFSSLTEAKSQEGARAFITHGGRFKEHATLSKPEALQNVLVSGAIWNVVSTAVAQKHLHDINEKLTKIIRQIDALQADFDNERRYKLEGMIQYIQSLLDHYPIEGIDGAAQNHLEQRLIDLYELERHFKDRISREEELARKIEQGKILTAKSSRLKLEESLAKQQEWTTAYLQVVQLRVVSYALLYIANPLSRYRTEACRIIDGLADLPGAASRNQQIFSAQMSMSHSFLSSAQEDQKQRYAAKLEALTHSLKEGPTVAQQLYQHFFDQSDRRMLLRIEEGKAVEGQLL</sequence>
<organism evidence="1 2">
    <name type="scientific">Salinicola lusitanus</name>
    <dbReference type="NCBI Taxonomy" id="1949085"/>
    <lineage>
        <taxon>Bacteria</taxon>
        <taxon>Pseudomonadati</taxon>
        <taxon>Pseudomonadota</taxon>
        <taxon>Gammaproteobacteria</taxon>
        <taxon>Oceanospirillales</taxon>
        <taxon>Halomonadaceae</taxon>
        <taxon>Salinicola</taxon>
    </lineage>
</organism>
<accession>A0ABZ3CWX5</accession>
<reference evidence="1 2" key="1">
    <citation type="submission" date="2024-04" db="EMBL/GenBank/DDBJ databases">
        <title>Salinicola lusitanus LLJ914,a marine bacterium isolated from the Okinawa Trough.</title>
        <authorList>
            <person name="Li J."/>
        </authorList>
    </citation>
    <scope>NUCLEOTIDE SEQUENCE [LARGE SCALE GENOMIC DNA]</scope>
    <source>
        <strain evidence="1 2">LLJ914</strain>
    </source>
</reference>
<name>A0ABZ3CWX5_9GAMM</name>
<dbReference type="RefSeq" id="WP_342595955.1">
    <property type="nucleotide sequence ID" value="NZ_CP151919.1"/>
</dbReference>
<gene>
    <name evidence="1" type="ORF">AAGT95_06565</name>
</gene>
<dbReference type="EMBL" id="CP151919">
    <property type="protein sequence ID" value="XAD55634.1"/>
    <property type="molecule type" value="Genomic_DNA"/>
</dbReference>
<evidence type="ECO:0000313" key="1">
    <source>
        <dbReference type="EMBL" id="XAD55634.1"/>
    </source>
</evidence>
<dbReference type="Proteomes" id="UP001453229">
    <property type="component" value="Chromosome"/>
</dbReference>
<proteinExistence type="predicted"/>
<protein>
    <submittedName>
        <fullName evidence="1">Uncharacterized protein</fullName>
    </submittedName>
</protein>